<keyword evidence="3" id="KW-1185">Reference proteome</keyword>
<evidence type="ECO:0008006" key="4">
    <source>
        <dbReference type="Google" id="ProtNLM"/>
    </source>
</evidence>
<keyword evidence="1" id="KW-1133">Transmembrane helix</keyword>
<dbReference type="STRING" id="1288826.MSNKSG1_15522"/>
<feature type="transmembrane region" description="Helical" evidence="1">
    <location>
        <begin position="89"/>
        <end position="109"/>
    </location>
</feature>
<dbReference type="PATRIC" id="fig|1288826.3.peg.3086"/>
<evidence type="ECO:0000313" key="3">
    <source>
        <dbReference type="Proteomes" id="UP000011960"/>
    </source>
</evidence>
<feature type="transmembrane region" description="Helical" evidence="1">
    <location>
        <begin position="58"/>
        <end position="77"/>
    </location>
</feature>
<accession>M7DAN7</accession>
<gene>
    <name evidence="2" type="ORF">MSNKSG1_15522</name>
</gene>
<evidence type="ECO:0000256" key="1">
    <source>
        <dbReference type="SAM" id="Phobius"/>
    </source>
</evidence>
<dbReference type="AlphaFoldDB" id="M7DAN7"/>
<sequence>MGSYIKAIGAGFIATVILSIIMVLKSMMGVMPQMNAIAMLTQMAHGMAGMPASPAVGWVLHFVIGSLIWGVLFALLYAKLPGASALPKALSFSVLAWLLMMVVVMPIAGQGLFGLGIGVMASVATLVLHLIWGLALGVSYRMLNGQSGTEHGYSSRA</sequence>
<organism evidence="2 3">
    <name type="scientific">Marinobacter santoriniensis NKSG1</name>
    <dbReference type="NCBI Taxonomy" id="1288826"/>
    <lineage>
        <taxon>Bacteria</taxon>
        <taxon>Pseudomonadati</taxon>
        <taxon>Pseudomonadota</taxon>
        <taxon>Gammaproteobacteria</taxon>
        <taxon>Pseudomonadales</taxon>
        <taxon>Marinobacteraceae</taxon>
        <taxon>Marinobacter</taxon>
    </lineage>
</organism>
<dbReference type="RefSeq" id="WP_008940231.1">
    <property type="nucleotide sequence ID" value="NZ_APAT01000022.1"/>
</dbReference>
<proteinExistence type="predicted"/>
<feature type="transmembrane region" description="Helical" evidence="1">
    <location>
        <begin position="6"/>
        <end position="24"/>
    </location>
</feature>
<comment type="caution">
    <text evidence="2">The sequence shown here is derived from an EMBL/GenBank/DDBJ whole genome shotgun (WGS) entry which is preliminary data.</text>
</comment>
<dbReference type="InterPro" id="IPR046739">
    <property type="entry name" value="DUF6789"/>
</dbReference>
<dbReference type="Proteomes" id="UP000011960">
    <property type="component" value="Unassembled WGS sequence"/>
</dbReference>
<evidence type="ECO:0000313" key="2">
    <source>
        <dbReference type="EMBL" id="EMP54732.1"/>
    </source>
</evidence>
<keyword evidence="1" id="KW-0472">Membrane</keyword>
<name>M7DAN7_9GAMM</name>
<protein>
    <recommendedName>
        <fullName evidence="4">Transmembrane protein</fullName>
    </recommendedName>
</protein>
<dbReference type="EMBL" id="APAT01000022">
    <property type="protein sequence ID" value="EMP54732.1"/>
    <property type="molecule type" value="Genomic_DNA"/>
</dbReference>
<feature type="transmembrane region" description="Helical" evidence="1">
    <location>
        <begin position="115"/>
        <end position="138"/>
    </location>
</feature>
<dbReference type="OrthoDB" id="9814048at2"/>
<dbReference type="eggNOG" id="ENOG5032RN8">
    <property type="taxonomic scope" value="Bacteria"/>
</dbReference>
<dbReference type="Pfam" id="PF20587">
    <property type="entry name" value="DUF6789"/>
    <property type="match status" value="1"/>
</dbReference>
<keyword evidence="1" id="KW-0812">Transmembrane</keyword>
<reference evidence="2 3" key="1">
    <citation type="journal article" date="2013" name="Genome Announc.">
        <title>Genome Sequence of Hydrothermal Arsenic-Respiring Bacterium Marinobacter santoriniensis NKSG1T.</title>
        <authorList>
            <person name="Handley K.M."/>
            <person name="Upton M."/>
            <person name="Beatson S.A."/>
            <person name="Hery M."/>
            <person name="Lloyd J.R."/>
        </authorList>
    </citation>
    <scope>NUCLEOTIDE SEQUENCE [LARGE SCALE GENOMIC DNA]</scope>
    <source>
        <strain evidence="2 3">NKSG1</strain>
    </source>
</reference>